<evidence type="ECO:0000259" key="6">
    <source>
        <dbReference type="Pfam" id="PF22178"/>
    </source>
</evidence>
<name>A0A017SWS8_9BACT</name>
<dbReference type="Gene3D" id="2.40.50.230">
    <property type="entry name" value="Gp5 N-terminal domain"/>
    <property type="match status" value="1"/>
</dbReference>
<accession>A0A017SWS8</accession>
<dbReference type="Pfam" id="PF22178">
    <property type="entry name" value="Gp5_trimer_C"/>
    <property type="match status" value="1"/>
</dbReference>
<comment type="similarity">
    <text evidence="2">Belongs to the VgrG protein family.</text>
</comment>
<dbReference type="Pfam" id="PF05954">
    <property type="entry name" value="Phage_GPD"/>
    <property type="match status" value="1"/>
</dbReference>
<sequence>MSTLELTLASGPRDITVRNFAVQETVSAPFEVSLWIRTRDHSLDLAGIVGQPATFTFVAGYANVAGGGARSWSGIVSFIEQSTALQDDEDESGLSIYYLRIVPQLWLLTQRSGNRIYQHLSIPDIVSSLLGEWGIGPQWRVDRGKYPKLNYKVQYRETDYDFMSRLLEEAGIAFTFAEEGSALIFGDRLQGNQPRAGKPIPFVDDPNEAAEQEFVSEIRMSREVKPGAHQVVDYDMRHPDFQLASDVPAVSGPEGRYEQYYYDAGSFFAETGRDEKTPIADDKGMARHDPKYGTELGTRDLEGERVGIREVAFRGNTYDVAPGAVISIAQHPHPEIPEGRGLLVVGCTIEGTDTGKFSMNSRALFADAPYRPQRRTRKPIIHGLQSATVVGPGGEEIHTDEFGRVRVQFPWDREGSQDDNSSCWVRVSQSWGGMGFGTVTLPRIGQEVLVAFLQGDPDQPMVVGRVYNAAQQVPYKLPQHKTRSTWKSDSSLGSNGFNEIMFEDLKGQELVWQQAQKNRDRIVNNDEFSTIVHDRQKLVKNDEKENTTNNRRSLVGKDKDIVTKKDKHERVHRDVHLVVKGNRNERIDGVQSFVVKKTRQEKVEGRDALSVGSDIHHLTGKDWVGEAADATLRGPGGFIRIDGGGVTISGTMVWINERGEPGKGAGSKPEFPEQQKKKKPEEEGGEGEGEGEGAAGGEGGSEGAGGDA</sequence>
<dbReference type="InterPro" id="IPR037026">
    <property type="entry name" value="Vgr_OB-fold_dom_sf"/>
</dbReference>
<dbReference type="PANTHER" id="PTHR32305">
    <property type="match status" value="1"/>
</dbReference>
<dbReference type="AlphaFoldDB" id="A0A017SWS8"/>
<dbReference type="PANTHER" id="PTHR32305:SF15">
    <property type="entry name" value="PROTEIN RHSA-RELATED"/>
    <property type="match status" value="1"/>
</dbReference>
<feature type="compositionally biased region" description="Gly residues" evidence="4">
    <location>
        <begin position="692"/>
        <end position="708"/>
    </location>
</feature>
<dbReference type="NCBIfam" id="TIGR03361">
    <property type="entry name" value="VI_Rhs_Vgr"/>
    <property type="match status" value="1"/>
</dbReference>
<dbReference type="GO" id="GO:0005576">
    <property type="term" value="C:extracellular region"/>
    <property type="evidence" value="ECO:0007669"/>
    <property type="project" value="UniProtKB-SubCell"/>
</dbReference>
<dbReference type="SUPFAM" id="SSF69349">
    <property type="entry name" value="Phage fibre proteins"/>
    <property type="match status" value="1"/>
</dbReference>
<dbReference type="RefSeq" id="WP_052376614.1">
    <property type="nucleotide sequence ID" value="NZ_ASRX01000082.1"/>
</dbReference>
<evidence type="ECO:0000256" key="2">
    <source>
        <dbReference type="ARBA" id="ARBA00005558"/>
    </source>
</evidence>
<dbReference type="SUPFAM" id="SSF69255">
    <property type="entry name" value="gp5 N-terminal domain-like"/>
    <property type="match status" value="1"/>
</dbReference>
<evidence type="ECO:0000256" key="4">
    <source>
        <dbReference type="SAM" id="MobiDB-lite"/>
    </source>
</evidence>
<dbReference type="Gene3D" id="3.55.50.10">
    <property type="entry name" value="Baseplate protein-like domains"/>
    <property type="match status" value="1"/>
</dbReference>
<proteinExistence type="inferred from homology"/>
<reference evidence="7 8" key="1">
    <citation type="submission" date="2013-05" db="EMBL/GenBank/DDBJ databases">
        <title>Genome assembly of Chondromyces apiculatus DSM 436.</title>
        <authorList>
            <person name="Sharma G."/>
            <person name="Khatri I."/>
            <person name="Kaur C."/>
            <person name="Mayilraj S."/>
            <person name="Subramanian S."/>
        </authorList>
    </citation>
    <scope>NUCLEOTIDE SEQUENCE [LARGE SCALE GENOMIC DNA]</scope>
    <source>
        <strain evidence="7 8">DSM 436</strain>
    </source>
</reference>
<dbReference type="InterPro" id="IPR017847">
    <property type="entry name" value="T6SS_RhsGE_Vgr_subset"/>
</dbReference>
<dbReference type="SUPFAM" id="SSF69279">
    <property type="entry name" value="Phage tail proteins"/>
    <property type="match status" value="2"/>
</dbReference>
<feature type="region of interest" description="Disordered" evidence="4">
    <location>
        <begin position="277"/>
        <end position="297"/>
    </location>
</feature>
<evidence type="ECO:0000313" key="7">
    <source>
        <dbReference type="EMBL" id="EYF01419.1"/>
    </source>
</evidence>
<feature type="domain" description="Gp5/Type VI secretion system Vgr protein OB-fold" evidence="5">
    <location>
        <begin position="399"/>
        <end position="467"/>
    </location>
</feature>
<organism evidence="7 8">
    <name type="scientific">Chondromyces apiculatus DSM 436</name>
    <dbReference type="NCBI Taxonomy" id="1192034"/>
    <lineage>
        <taxon>Bacteria</taxon>
        <taxon>Pseudomonadati</taxon>
        <taxon>Myxococcota</taxon>
        <taxon>Polyangia</taxon>
        <taxon>Polyangiales</taxon>
        <taxon>Polyangiaceae</taxon>
        <taxon>Chondromyces</taxon>
    </lineage>
</organism>
<dbReference type="OrthoDB" id="5478035at2"/>
<keyword evidence="8" id="KW-1185">Reference proteome</keyword>
<dbReference type="EMBL" id="ASRX01000082">
    <property type="protein sequence ID" value="EYF01419.1"/>
    <property type="molecule type" value="Genomic_DNA"/>
</dbReference>
<dbReference type="STRING" id="1192034.CAP_8350"/>
<dbReference type="eggNOG" id="COG3501">
    <property type="taxonomic scope" value="Bacteria"/>
</dbReference>
<evidence type="ECO:0000256" key="3">
    <source>
        <dbReference type="ARBA" id="ARBA00022525"/>
    </source>
</evidence>
<comment type="caution">
    <text evidence="7">The sequence shown here is derived from an EMBL/GenBank/DDBJ whole genome shotgun (WGS) entry which is preliminary data.</text>
</comment>
<dbReference type="Gene3D" id="4.10.220.110">
    <property type="match status" value="1"/>
</dbReference>
<dbReference type="NCBIfam" id="TIGR01646">
    <property type="entry name" value="vgr_GE"/>
    <property type="match status" value="1"/>
</dbReference>
<comment type="subcellular location">
    <subcellularLocation>
        <location evidence="1">Secreted</location>
    </subcellularLocation>
</comment>
<feature type="domain" description="Gp5/Type VI secretion system Vgr C-terminal trimerisation" evidence="6">
    <location>
        <begin position="484"/>
        <end position="588"/>
    </location>
</feature>
<evidence type="ECO:0000256" key="1">
    <source>
        <dbReference type="ARBA" id="ARBA00004613"/>
    </source>
</evidence>
<feature type="compositionally biased region" description="Basic and acidic residues" evidence="4">
    <location>
        <begin position="670"/>
        <end position="682"/>
    </location>
</feature>
<dbReference type="InterPro" id="IPR006531">
    <property type="entry name" value="Gp5/Vgr_OB"/>
</dbReference>
<gene>
    <name evidence="7" type="ORF">CAP_8350</name>
</gene>
<evidence type="ECO:0000259" key="5">
    <source>
        <dbReference type="Pfam" id="PF04717"/>
    </source>
</evidence>
<evidence type="ECO:0000313" key="8">
    <source>
        <dbReference type="Proteomes" id="UP000019678"/>
    </source>
</evidence>
<keyword evidence="3" id="KW-0964">Secreted</keyword>
<dbReference type="InterPro" id="IPR050708">
    <property type="entry name" value="T6SS_VgrG/RHS"/>
</dbReference>
<dbReference type="InterPro" id="IPR054030">
    <property type="entry name" value="Gp5_Vgr_C"/>
</dbReference>
<dbReference type="InterPro" id="IPR006533">
    <property type="entry name" value="T6SS_Vgr_RhsGE"/>
</dbReference>
<dbReference type="Gene3D" id="2.30.110.50">
    <property type="match status" value="1"/>
</dbReference>
<dbReference type="Pfam" id="PF04717">
    <property type="entry name" value="Phage_base_V"/>
    <property type="match status" value="1"/>
</dbReference>
<feature type="region of interest" description="Disordered" evidence="4">
    <location>
        <begin position="656"/>
        <end position="708"/>
    </location>
</feature>
<dbReference type="Proteomes" id="UP000019678">
    <property type="component" value="Unassembled WGS sequence"/>
</dbReference>
<protein>
    <submittedName>
        <fullName evidence="7">VgrG protein</fullName>
    </submittedName>
</protein>